<comment type="caution">
    <text evidence="3">The sequence shown here is derived from an EMBL/GenBank/DDBJ whole genome shotgun (WGS) entry which is preliminary data.</text>
</comment>
<evidence type="ECO:0000259" key="1">
    <source>
        <dbReference type="Pfam" id="PF00561"/>
    </source>
</evidence>
<reference evidence="3" key="1">
    <citation type="submission" date="2021-01" db="EMBL/GenBank/DDBJ databases">
        <title>Whole genome shotgun sequence of Sinosporangium siamense NBRC 109515.</title>
        <authorList>
            <person name="Komaki H."/>
            <person name="Tamura T."/>
        </authorList>
    </citation>
    <scope>NUCLEOTIDE SEQUENCE</scope>
    <source>
        <strain evidence="3">NBRC 109515</strain>
    </source>
</reference>
<dbReference type="SUPFAM" id="SSF53474">
    <property type="entry name" value="alpha/beta-Hydrolases"/>
    <property type="match status" value="1"/>
</dbReference>
<sequence>MRRFFATRADYRREIAACARVLGPRAEGYTSAATADDFNAVRRKLGIGKVVLYGHSYGTYLLPMYAQRHPHTVRSIVISGAYPIDFDPFGRPSAEATRNTFDRICERSRACDGDAGLRDLGRVAARLRAQPLVLPITVAGEARTVTFTEDKLAALLTYTAAGGVGTAPGRPSVIGMMPALLHKAARGDTGPLSELLTSAFQQVADAPIGDFGLSASVVCNDYPRTWSTGAPLETRWRQHSRAMAQADPRDFAPFSARGYSEGQLDGAEVCIEWPAKGTARPYVSTEKFPDVPTLVVSGDLDSNTAAGNSRLAAQQFPNATFLSVPNTGHIAEADSTGCALGLVLGFIREEKLGNTSCLAAIPPIRVEPLG</sequence>
<dbReference type="PANTHER" id="PTHR43798">
    <property type="entry name" value="MONOACYLGLYCEROL LIPASE"/>
    <property type="match status" value="1"/>
</dbReference>
<keyword evidence="4" id="KW-1185">Reference proteome</keyword>
<organism evidence="3 4">
    <name type="scientific">Sinosporangium siamense</name>
    <dbReference type="NCBI Taxonomy" id="1367973"/>
    <lineage>
        <taxon>Bacteria</taxon>
        <taxon>Bacillati</taxon>
        <taxon>Actinomycetota</taxon>
        <taxon>Actinomycetes</taxon>
        <taxon>Streptosporangiales</taxon>
        <taxon>Streptosporangiaceae</taxon>
        <taxon>Sinosporangium</taxon>
    </lineage>
</organism>
<proteinExistence type="predicted"/>
<evidence type="ECO:0000259" key="2">
    <source>
        <dbReference type="Pfam" id="PF08386"/>
    </source>
</evidence>
<feature type="domain" description="AB hydrolase-1" evidence="1">
    <location>
        <begin position="26"/>
        <end position="112"/>
    </location>
</feature>
<dbReference type="RefSeq" id="WP_204030515.1">
    <property type="nucleotide sequence ID" value="NZ_BOOW01000036.1"/>
</dbReference>
<dbReference type="EMBL" id="BOOW01000036">
    <property type="protein sequence ID" value="GII95449.1"/>
    <property type="molecule type" value="Genomic_DNA"/>
</dbReference>
<name>A0A919VET5_9ACTN</name>
<dbReference type="AlphaFoldDB" id="A0A919VET5"/>
<dbReference type="GO" id="GO:0016020">
    <property type="term" value="C:membrane"/>
    <property type="evidence" value="ECO:0007669"/>
    <property type="project" value="TreeGrafter"/>
</dbReference>
<dbReference type="Pfam" id="PF00561">
    <property type="entry name" value="Abhydrolase_1"/>
    <property type="match status" value="1"/>
</dbReference>
<accession>A0A919VET5</accession>
<dbReference type="InterPro" id="IPR013595">
    <property type="entry name" value="Pept_S33_TAP-like_C"/>
</dbReference>
<evidence type="ECO:0000313" key="4">
    <source>
        <dbReference type="Proteomes" id="UP000606172"/>
    </source>
</evidence>
<gene>
    <name evidence="3" type="ORF">Ssi02_56800</name>
</gene>
<feature type="domain" description="Peptidase S33 tripeptidyl aminopeptidase-like C-terminal" evidence="2">
    <location>
        <begin position="263"/>
        <end position="352"/>
    </location>
</feature>
<dbReference type="PANTHER" id="PTHR43798:SF27">
    <property type="entry name" value="HYDROLASE ALPHA_BETA HYDROLASE FOLD FAMILY"/>
    <property type="match status" value="1"/>
</dbReference>
<dbReference type="InterPro" id="IPR000073">
    <property type="entry name" value="AB_hydrolase_1"/>
</dbReference>
<protein>
    <recommendedName>
        <fullName evidence="5">Alpha/beta hydrolase</fullName>
    </recommendedName>
</protein>
<dbReference type="InterPro" id="IPR029058">
    <property type="entry name" value="AB_hydrolase_fold"/>
</dbReference>
<evidence type="ECO:0000313" key="3">
    <source>
        <dbReference type="EMBL" id="GII95449.1"/>
    </source>
</evidence>
<dbReference type="GO" id="GO:0003824">
    <property type="term" value="F:catalytic activity"/>
    <property type="evidence" value="ECO:0007669"/>
    <property type="project" value="UniProtKB-ARBA"/>
</dbReference>
<evidence type="ECO:0008006" key="5">
    <source>
        <dbReference type="Google" id="ProtNLM"/>
    </source>
</evidence>
<dbReference type="Pfam" id="PF08386">
    <property type="entry name" value="Abhydrolase_4"/>
    <property type="match status" value="1"/>
</dbReference>
<dbReference type="InterPro" id="IPR050266">
    <property type="entry name" value="AB_hydrolase_sf"/>
</dbReference>
<dbReference type="Proteomes" id="UP000606172">
    <property type="component" value="Unassembled WGS sequence"/>
</dbReference>
<dbReference type="Gene3D" id="3.40.50.1820">
    <property type="entry name" value="alpha/beta hydrolase"/>
    <property type="match status" value="1"/>
</dbReference>